<gene>
    <name evidence="2" type="ORF">FCC1311_042392</name>
</gene>
<evidence type="ECO:0000313" key="2">
    <source>
        <dbReference type="EMBL" id="GBG28016.1"/>
    </source>
</evidence>
<dbReference type="AlphaFoldDB" id="A0A2R5GAF9"/>
<organism evidence="2 3">
    <name type="scientific">Hondaea fermentalgiana</name>
    <dbReference type="NCBI Taxonomy" id="2315210"/>
    <lineage>
        <taxon>Eukaryota</taxon>
        <taxon>Sar</taxon>
        <taxon>Stramenopiles</taxon>
        <taxon>Bigyra</taxon>
        <taxon>Labyrinthulomycetes</taxon>
        <taxon>Thraustochytrida</taxon>
        <taxon>Thraustochytriidae</taxon>
        <taxon>Hondaea</taxon>
    </lineage>
</organism>
<dbReference type="InParanoid" id="A0A2R5GAF9"/>
<feature type="region of interest" description="Disordered" evidence="1">
    <location>
        <begin position="1"/>
        <end position="48"/>
    </location>
</feature>
<comment type="caution">
    <text evidence="2">The sequence shown here is derived from an EMBL/GenBank/DDBJ whole genome shotgun (WGS) entry which is preliminary data.</text>
</comment>
<reference evidence="2 3" key="1">
    <citation type="submission" date="2017-12" db="EMBL/GenBank/DDBJ databases">
        <title>Sequencing, de novo assembly and annotation of complete genome of a new Thraustochytrid species, strain FCC1311.</title>
        <authorList>
            <person name="Sedici K."/>
            <person name="Godart F."/>
            <person name="Aiese Cigliano R."/>
            <person name="Sanseverino W."/>
            <person name="Barakat M."/>
            <person name="Ortet P."/>
            <person name="Marechal E."/>
            <person name="Cagnac O."/>
            <person name="Amato A."/>
        </authorList>
    </citation>
    <scope>NUCLEOTIDE SEQUENCE [LARGE SCALE GENOMIC DNA]</scope>
</reference>
<dbReference type="EMBL" id="BEYU01000038">
    <property type="protein sequence ID" value="GBG28016.1"/>
    <property type="molecule type" value="Genomic_DNA"/>
</dbReference>
<evidence type="ECO:0000313" key="3">
    <source>
        <dbReference type="Proteomes" id="UP000241890"/>
    </source>
</evidence>
<accession>A0A2R5GAF9</accession>
<sequence length="105" mass="11471">MGAAPSRPGADAAQGSAQGLPGADPSVKAAETEPEQPTAPSSHVGENSDELRQFWSCYMHARGYRESNFRIEDKLPAPVRDVVLDVGERMQTFFNVKPKDRDDEP</sequence>
<keyword evidence="3" id="KW-1185">Reference proteome</keyword>
<dbReference type="Proteomes" id="UP000241890">
    <property type="component" value="Unassembled WGS sequence"/>
</dbReference>
<protein>
    <submittedName>
        <fullName evidence="2">Uncharacterized protein</fullName>
    </submittedName>
</protein>
<evidence type="ECO:0000256" key="1">
    <source>
        <dbReference type="SAM" id="MobiDB-lite"/>
    </source>
</evidence>
<proteinExistence type="predicted"/>
<name>A0A2R5GAF9_9STRA</name>